<dbReference type="Proteomes" id="UP000332933">
    <property type="component" value="Unassembled WGS sequence"/>
</dbReference>
<reference evidence="7" key="2">
    <citation type="submission" date="2019-06" db="EMBL/GenBank/DDBJ databases">
        <title>Genomics analysis of Aphanomyces spp. identifies a new class of oomycete effector associated with host adaptation.</title>
        <authorList>
            <person name="Gaulin E."/>
        </authorList>
    </citation>
    <scope>NUCLEOTIDE SEQUENCE</scope>
    <source>
        <strain evidence="7">CBS 578.67</strain>
    </source>
</reference>
<comment type="subcellular location">
    <subcellularLocation>
        <location evidence="1">Nucleus</location>
    </subcellularLocation>
</comment>
<keyword evidence="9" id="KW-1185">Reference proteome</keyword>
<gene>
    <name evidence="8" type="primary">Aste57867_17984</name>
    <name evidence="7" type="ORF">As57867_017922</name>
    <name evidence="8" type="ORF">ASTE57867_17984</name>
</gene>
<dbReference type="AlphaFoldDB" id="A0A485L8V1"/>
<evidence type="ECO:0000259" key="6">
    <source>
        <dbReference type="SMART" id="SM00415"/>
    </source>
</evidence>
<dbReference type="GO" id="GO:0005634">
    <property type="term" value="C:nucleus"/>
    <property type="evidence" value="ECO:0007669"/>
    <property type="project" value="UniProtKB-SubCell"/>
</dbReference>
<sequence length="305" mass="34367">MAASSQFLHVPHHHHPSPSMHHHATTPPNMVASDGEPKYKEVKHRKVGVPKFLRYLFQILDTEDPSIIAWSSDGTSIQILDMTAVANIILPKYFKHSNYASFQRQLNYFGFRKWTKSQTNICTFSHPEFIRQRPDRLCYIKRKNRPERIGARRSLPKTLTSAFPSWPSDQSSSAGGTPISGGTGGPPRLTPSFPDMKPPPMMMTGGALHMHHLPHHHNHAHVGNNSSRQFNHNAYLHHHDIPPLHATNMTQLMEANFGSNTPPNYRAVASSSLSSMDQNNSRQHNQMQAAAVAPDAASYWYYYPA</sequence>
<protein>
    <submittedName>
        <fullName evidence="8">Aste57867_17984 protein</fullName>
    </submittedName>
</protein>
<keyword evidence="2" id="KW-0238">DNA-binding</keyword>
<dbReference type="PANTHER" id="PTHR10015">
    <property type="entry name" value="HEAT SHOCK TRANSCRIPTION FACTOR"/>
    <property type="match status" value="1"/>
</dbReference>
<dbReference type="GO" id="GO:0043565">
    <property type="term" value="F:sequence-specific DNA binding"/>
    <property type="evidence" value="ECO:0007669"/>
    <property type="project" value="InterPro"/>
</dbReference>
<name>A0A485L8V1_9STRA</name>
<feature type="compositionally biased region" description="Basic residues" evidence="5">
    <location>
        <begin position="11"/>
        <end position="24"/>
    </location>
</feature>
<dbReference type="SUPFAM" id="SSF46785">
    <property type="entry name" value="Winged helix' DNA-binding domain"/>
    <property type="match status" value="1"/>
</dbReference>
<feature type="compositionally biased region" description="Polar residues" evidence="5">
    <location>
        <begin position="159"/>
        <end position="170"/>
    </location>
</feature>
<reference evidence="8 9" key="1">
    <citation type="submission" date="2019-03" db="EMBL/GenBank/DDBJ databases">
        <authorList>
            <person name="Gaulin E."/>
            <person name="Dumas B."/>
        </authorList>
    </citation>
    <scope>NUCLEOTIDE SEQUENCE [LARGE SCALE GENOMIC DNA]</scope>
    <source>
        <strain evidence="8">CBS 568.67</strain>
    </source>
</reference>
<dbReference type="FunFam" id="1.10.10.10:FF:000286">
    <property type="entry name" value="Heat shock transcription factor"/>
    <property type="match status" value="1"/>
</dbReference>
<dbReference type="SMART" id="SM00415">
    <property type="entry name" value="HSF"/>
    <property type="match status" value="1"/>
</dbReference>
<feature type="domain" description="HSF-type DNA-binding" evidence="6">
    <location>
        <begin position="48"/>
        <end position="143"/>
    </location>
</feature>
<evidence type="ECO:0000256" key="2">
    <source>
        <dbReference type="ARBA" id="ARBA00023125"/>
    </source>
</evidence>
<keyword evidence="3" id="KW-0539">Nucleus</keyword>
<comment type="similarity">
    <text evidence="4">Belongs to the HSF family.</text>
</comment>
<organism evidence="8 9">
    <name type="scientific">Aphanomyces stellatus</name>
    <dbReference type="NCBI Taxonomy" id="120398"/>
    <lineage>
        <taxon>Eukaryota</taxon>
        <taxon>Sar</taxon>
        <taxon>Stramenopiles</taxon>
        <taxon>Oomycota</taxon>
        <taxon>Saprolegniomycetes</taxon>
        <taxon>Saprolegniales</taxon>
        <taxon>Verrucalvaceae</taxon>
        <taxon>Aphanomyces</taxon>
    </lineage>
</organism>
<dbReference type="OrthoDB" id="60033at2759"/>
<feature type="region of interest" description="Disordered" evidence="5">
    <location>
        <begin position="159"/>
        <end position="198"/>
    </location>
</feature>
<proteinExistence type="inferred from homology"/>
<dbReference type="PANTHER" id="PTHR10015:SF427">
    <property type="entry name" value="HEAT SHOCK FACTOR PROTEIN"/>
    <property type="match status" value="1"/>
</dbReference>
<dbReference type="Gene3D" id="1.10.10.10">
    <property type="entry name" value="Winged helix-like DNA-binding domain superfamily/Winged helix DNA-binding domain"/>
    <property type="match status" value="1"/>
</dbReference>
<feature type="region of interest" description="Disordered" evidence="5">
    <location>
        <begin position="11"/>
        <end position="39"/>
    </location>
</feature>
<dbReference type="EMBL" id="CAADRA010006385">
    <property type="protein sequence ID" value="VFT94723.1"/>
    <property type="molecule type" value="Genomic_DNA"/>
</dbReference>
<evidence type="ECO:0000256" key="1">
    <source>
        <dbReference type="ARBA" id="ARBA00004123"/>
    </source>
</evidence>
<accession>A0A485L8V1</accession>
<dbReference type="GO" id="GO:0003700">
    <property type="term" value="F:DNA-binding transcription factor activity"/>
    <property type="evidence" value="ECO:0007669"/>
    <property type="project" value="InterPro"/>
</dbReference>
<evidence type="ECO:0000313" key="9">
    <source>
        <dbReference type="Proteomes" id="UP000332933"/>
    </source>
</evidence>
<evidence type="ECO:0000313" key="8">
    <source>
        <dbReference type="EMBL" id="VFT94723.1"/>
    </source>
</evidence>
<evidence type="ECO:0000313" key="7">
    <source>
        <dbReference type="EMBL" id="KAF0690635.1"/>
    </source>
</evidence>
<dbReference type="PRINTS" id="PR00056">
    <property type="entry name" value="HSFDOMAIN"/>
</dbReference>
<evidence type="ECO:0000256" key="3">
    <source>
        <dbReference type="ARBA" id="ARBA00023242"/>
    </source>
</evidence>
<dbReference type="EMBL" id="VJMH01006364">
    <property type="protein sequence ID" value="KAF0690635.1"/>
    <property type="molecule type" value="Genomic_DNA"/>
</dbReference>
<dbReference type="InterPro" id="IPR036388">
    <property type="entry name" value="WH-like_DNA-bd_sf"/>
</dbReference>
<dbReference type="Pfam" id="PF00447">
    <property type="entry name" value="HSF_DNA-bind"/>
    <property type="match status" value="1"/>
</dbReference>
<dbReference type="InterPro" id="IPR036390">
    <property type="entry name" value="WH_DNA-bd_sf"/>
</dbReference>
<evidence type="ECO:0000256" key="5">
    <source>
        <dbReference type="SAM" id="MobiDB-lite"/>
    </source>
</evidence>
<evidence type="ECO:0000256" key="4">
    <source>
        <dbReference type="RuleBase" id="RU004020"/>
    </source>
</evidence>
<dbReference type="InterPro" id="IPR000232">
    <property type="entry name" value="HSF_DNA-bd"/>
</dbReference>